<dbReference type="GO" id="GO:0005886">
    <property type="term" value="C:plasma membrane"/>
    <property type="evidence" value="ECO:0007669"/>
    <property type="project" value="InterPro"/>
</dbReference>
<dbReference type="Pfam" id="PF06305">
    <property type="entry name" value="LapA_dom"/>
    <property type="match status" value="1"/>
</dbReference>
<evidence type="ECO:0000256" key="3">
    <source>
        <dbReference type="ARBA" id="ARBA00022989"/>
    </source>
</evidence>
<feature type="transmembrane region" description="Helical" evidence="5">
    <location>
        <begin position="48"/>
        <end position="70"/>
    </location>
</feature>
<reference evidence="7" key="1">
    <citation type="submission" date="2021-04" db="EMBL/GenBank/DDBJ databases">
        <title>Pseudaminobacter soli sp. nov., isolated from paddy soil contaminated by heavy metals.</title>
        <authorList>
            <person name="Zhang K."/>
        </authorList>
    </citation>
    <scope>NUCLEOTIDE SEQUENCE</scope>
    <source>
        <strain evidence="7">19-2017</strain>
    </source>
</reference>
<proteinExistence type="predicted"/>
<keyword evidence="1" id="KW-1003">Cell membrane</keyword>
<dbReference type="EMBL" id="JAGWCR010000008">
    <property type="protein sequence ID" value="MBS3650153.1"/>
    <property type="molecule type" value="Genomic_DNA"/>
</dbReference>
<comment type="caution">
    <text evidence="7">The sequence shown here is derived from an EMBL/GenBank/DDBJ whole genome shotgun (WGS) entry which is preliminary data.</text>
</comment>
<evidence type="ECO:0000259" key="6">
    <source>
        <dbReference type="Pfam" id="PF06305"/>
    </source>
</evidence>
<evidence type="ECO:0000256" key="1">
    <source>
        <dbReference type="ARBA" id="ARBA00022475"/>
    </source>
</evidence>
<protein>
    <submittedName>
        <fullName evidence="7">LapA family protein</fullName>
    </submittedName>
</protein>
<dbReference type="AlphaFoldDB" id="A0A942E2W8"/>
<feature type="domain" description="Lipopolysaccharide assembly protein A" evidence="6">
    <location>
        <begin position="45"/>
        <end position="90"/>
    </location>
</feature>
<evidence type="ECO:0000256" key="4">
    <source>
        <dbReference type="ARBA" id="ARBA00023136"/>
    </source>
</evidence>
<dbReference type="RefSeq" id="WP_188255705.1">
    <property type="nucleotide sequence ID" value="NZ_JABVCF010000008.1"/>
</dbReference>
<accession>A0A942E2W8</accession>
<evidence type="ECO:0000313" key="8">
    <source>
        <dbReference type="Proteomes" id="UP000680348"/>
    </source>
</evidence>
<name>A0A942E2W8_9HYPH</name>
<evidence type="ECO:0000256" key="2">
    <source>
        <dbReference type="ARBA" id="ARBA00022692"/>
    </source>
</evidence>
<keyword evidence="2 5" id="KW-0812">Transmembrane</keyword>
<evidence type="ECO:0000256" key="5">
    <source>
        <dbReference type="SAM" id="Phobius"/>
    </source>
</evidence>
<sequence length="108" mass="11772">MINRIVLVVILVPLAIILIALAVANRTLVAFTLDPFNPGNPALTTEMPLFFLIFGALAIGLIIGSLVTWIRQGRYRRQARQKALEAQAAREAVMRQHPQGTALARTGA</sequence>
<dbReference type="InterPro" id="IPR010445">
    <property type="entry name" value="LapA_dom"/>
</dbReference>
<dbReference type="Proteomes" id="UP000680348">
    <property type="component" value="Unassembled WGS sequence"/>
</dbReference>
<gene>
    <name evidence="7" type="ORF">KEU06_16185</name>
</gene>
<keyword evidence="8" id="KW-1185">Reference proteome</keyword>
<keyword evidence="3 5" id="KW-1133">Transmembrane helix</keyword>
<organism evidence="7 8">
    <name type="scientific">Pseudaminobacter soli</name>
    <name type="common">ex Zhang et al. 2022</name>
    <dbReference type="NCBI Taxonomy" id="2831468"/>
    <lineage>
        <taxon>Bacteria</taxon>
        <taxon>Pseudomonadati</taxon>
        <taxon>Pseudomonadota</taxon>
        <taxon>Alphaproteobacteria</taxon>
        <taxon>Hyphomicrobiales</taxon>
        <taxon>Phyllobacteriaceae</taxon>
        <taxon>Pseudaminobacter</taxon>
    </lineage>
</organism>
<evidence type="ECO:0000313" key="7">
    <source>
        <dbReference type="EMBL" id="MBS3650153.1"/>
    </source>
</evidence>
<keyword evidence="4 5" id="KW-0472">Membrane</keyword>